<proteinExistence type="predicted"/>
<name>A0AB34CDG5_9GAMM</name>
<evidence type="ECO:0000313" key="3">
    <source>
        <dbReference type="Proteomes" id="UP000324255"/>
    </source>
</evidence>
<dbReference type="EMBL" id="VWVM01000037">
    <property type="protein sequence ID" value="KAA6118050.1"/>
    <property type="molecule type" value="Genomic_DNA"/>
</dbReference>
<dbReference type="AlphaFoldDB" id="A0AB34CDG5"/>
<gene>
    <name evidence="2" type="ORF">F3I20_23335</name>
</gene>
<sequence length="159" mass="17098">MITPDTDPASPGFNSYARISDLRDFVSSRGGSVPDDDTECAQLLFQAMDYLNGRQWKGRRTTDSQPLAWPRDRIVVDGVALSNTAIPAQLIQAQCRLALAAQEGELDGVLTRGVTMEMAGKVSLQYAGGDDSGSMYFPWLAGLLRGLLAGGAYIAVRRG</sequence>
<comment type="caution">
    <text evidence="2">The sequence shown here is derived from an EMBL/GenBank/DDBJ whole genome shotgun (WGS) entry which is preliminary data.</text>
</comment>
<dbReference type="InterPro" id="IPR046787">
    <property type="entry name" value="DnaT_2"/>
</dbReference>
<dbReference type="Pfam" id="PF20557">
    <property type="entry name" value="DnaT_2"/>
    <property type="match status" value="1"/>
</dbReference>
<dbReference type="RefSeq" id="WP_150038812.1">
    <property type="nucleotide sequence ID" value="NZ_VWVM01000037.1"/>
</dbReference>
<keyword evidence="3" id="KW-1185">Reference proteome</keyword>
<evidence type="ECO:0000313" key="2">
    <source>
        <dbReference type="EMBL" id="KAA6118050.1"/>
    </source>
</evidence>
<organism evidence="2 3">
    <name type="scientific">Candidatus Pantoea gossypiicola</name>
    <dbReference type="NCBI Taxonomy" id="2608008"/>
    <lineage>
        <taxon>Bacteria</taxon>
        <taxon>Pseudomonadati</taxon>
        <taxon>Pseudomonadota</taxon>
        <taxon>Gammaproteobacteria</taxon>
        <taxon>Enterobacterales</taxon>
        <taxon>Erwiniaceae</taxon>
        <taxon>Pantoea</taxon>
    </lineage>
</organism>
<accession>A0AB34CDG5</accession>
<reference evidence="2 3" key="1">
    <citation type="submission" date="2019-09" db="EMBL/GenBank/DDBJ databases">
        <title>Genomic diversity of phyloplane-associated Pantoea species in Pakistan cotton crop.</title>
        <authorList>
            <person name="Tufail M.R."/>
            <person name="Cook D.R."/>
        </authorList>
    </citation>
    <scope>NUCLEOTIDE SEQUENCE [LARGE SCALE GENOMIC DNA]</scope>
    <source>
        <strain evidence="2 3">B_8</strain>
    </source>
</reference>
<dbReference type="Proteomes" id="UP000324255">
    <property type="component" value="Unassembled WGS sequence"/>
</dbReference>
<feature type="domain" description="Putative DnaT-like" evidence="1">
    <location>
        <begin position="8"/>
        <end position="158"/>
    </location>
</feature>
<evidence type="ECO:0000259" key="1">
    <source>
        <dbReference type="Pfam" id="PF20557"/>
    </source>
</evidence>
<protein>
    <recommendedName>
        <fullName evidence="1">Putative DnaT-like domain-containing protein</fullName>
    </recommendedName>
</protein>